<keyword evidence="7" id="KW-0496">Mitochondrion</keyword>
<comment type="subcellular location">
    <subcellularLocation>
        <location evidence="1">Mitochondrion membrane</location>
    </subcellularLocation>
</comment>
<dbReference type="GeneID" id="112684237"/>
<dbReference type="AlphaFoldDB" id="A0A8B8FLP8"/>
<evidence type="ECO:0000256" key="2">
    <source>
        <dbReference type="ARBA" id="ARBA00005895"/>
    </source>
</evidence>
<keyword evidence="3" id="KW-0813">Transport</keyword>
<gene>
    <name evidence="12" type="primary">LOC112684237</name>
</gene>
<keyword evidence="10" id="KW-0812">Transmembrane</keyword>
<dbReference type="PANTHER" id="PTHR13080">
    <property type="entry name" value="ATP SYNTHASE F CHAIN, MITOCHONDRIAL-RELATED"/>
    <property type="match status" value="1"/>
</dbReference>
<dbReference type="Proteomes" id="UP000694846">
    <property type="component" value="Unplaced"/>
</dbReference>
<dbReference type="GO" id="GO:0045259">
    <property type="term" value="C:proton-transporting ATP synthase complex"/>
    <property type="evidence" value="ECO:0007669"/>
    <property type="project" value="UniProtKB-KW"/>
</dbReference>
<comment type="similarity">
    <text evidence="2">Belongs to the ATPase F chain family.</text>
</comment>
<evidence type="ECO:0000256" key="4">
    <source>
        <dbReference type="ARBA" id="ARBA00022547"/>
    </source>
</evidence>
<evidence type="ECO:0000256" key="1">
    <source>
        <dbReference type="ARBA" id="ARBA00004325"/>
    </source>
</evidence>
<evidence type="ECO:0000256" key="10">
    <source>
        <dbReference type="SAM" id="Phobius"/>
    </source>
</evidence>
<protein>
    <submittedName>
        <fullName evidence="12">ATP synthase subunit f, mitochondrial</fullName>
    </submittedName>
</protein>
<evidence type="ECO:0000256" key="3">
    <source>
        <dbReference type="ARBA" id="ARBA00022448"/>
    </source>
</evidence>
<dbReference type="GO" id="GO:0042776">
    <property type="term" value="P:proton motive force-driven mitochondrial ATP synthesis"/>
    <property type="evidence" value="ECO:0007669"/>
    <property type="project" value="TreeGrafter"/>
</dbReference>
<accession>A0A8B8FLP8</accession>
<keyword evidence="5" id="KW-0375">Hydrogen ion transport</keyword>
<name>A0A8B8FLP8_9HEMI</name>
<keyword evidence="4" id="KW-0138">CF(0)</keyword>
<feature type="transmembrane region" description="Helical" evidence="10">
    <location>
        <begin position="150"/>
        <end position="170"/>
    </location>
</feature>
<dbReference type="Pfam" id="PF10206">
    <property type="entry name" value="WRW"/>
    <property type="match status" value="1"/>
</dbReference>
<dbReference type="GO" id="GO:0031966">
    <property type="term" value="C:mitochondrial membrane"/>
    <property type="evidence" value="ECO:0007669"/>
    <property type="project" value="UniProtKB-SubCell"/>
</dbReference>
<keyword evidence="11" id="KW-1185">Reference proteome</keyword>
<keyword evidence="9" id="KW-0066">ATP synthesis</keyword>
<evidence type="ECO:0000256" key="8">
    <source>
        <dbReference type="ARBA" id="ARBA00023136"/>
    </source>
</evidence>
<evidence type="ECO:0000313" key="12">
    <source>
        <dbReference type="RefSeq" id="XP_025411421.1"/>
    </source>
</evidence>
<dbReference type="PANTHER" id="PTHR13080:SF20">
    <property type="entry name" value="ATP SYNTHASE SUBUNIT F, MITOCHONDRIAL-RELATED"/>
    <property type="match status" value="1"/>
</dbReference>
<evidence type="ECO:0000256" key="6">
    <source>
        <dbReference type="ARBA" id="ARBA00023065"/>
    </source>
</evidence>
<keyword evidence="6" id="KW-0406">Ion transport</keyword>
<keyword evidence="8 10" id="KW-0472">Membrane</keyword>
<organism evidence="11 12">
    <name type="scientific">Sipha flava</name>
    <name type="common">yellow sugarcane aphid</name>
    <dbReference type="NCBI Taxonomy" id="143950"/>
    <lineage>
        <taxon>Eukaryota</taxon>
        <taxon>Metazoa</taxon>
        <taxon>Ecdysozoa</taxon>
        <taxon>Arthropoda</taxon>
        <taxon>Hexapoda</taxon>
        <taxon>Insecta</taxon>
        <taxon>Pterygota</taxon>
        <taxon>Neoptera</taxon>
        <taxon>Paraneoptera</taxon>
        <taxon>Hemiptera</taxon>
        <taxon>Sternorrhyncha</taxon>
        <taxon>Aphidomorpha</taxon>
        <taxon>Aphidoidea</taxon>
        <taxon>Aphididae</taxon>
        <taxon>Sipha</taxon>
    </lineage>
</organism>
<evidence type="ECO:0000256" key="5">
    <source>
        <dbReference type="ARBA" id="ARBA00022781"/>
    </source>
</evidence>
<dbReference type="RefSeq" id="XP_025411421.1">
    <property type="nucleotide sequence ID" value="XM_025555636.1"/>
</dbReference>
<dbReference type="OrthoDB" id="8921675at2759"/>
<evidence type="ECO:0000256" key="9">
    <source>
        <dbReference type="ARBA" id="ARBA00023310"/>
    </source>
</evidence>
<keyword evidence="10" id="KW-1133">Transmembrane helix</keyword>
<dbReference type="InterPro" id="IPR019344">
    <property type="entry name" value="F1F0-ATPsyn_F_prd"/>
</dbReference>
<proteinExistence type="inferred from homology"/>
<sequence>MENKSISLLSTAPKTFESIVSDMITPELDRIIVDDQHGFRQSKTTTTNLLTLQHSIIDSFSAGLRMDVIYTDFAKAFDKYPNEYNSKVHGHYDPARFYGAPDTPISQVKLGEMTQWIGRRNKSPSALAGLFSRAYWRWSHKYVQPKRATVAPLIHIITGSMLFFYTINYGKIIRGRNYKHH</sequence>
<evidence type="ECO:0000313" key="11">
    <source>
        <dbReference type="Proteomes" id="UP000694846"/>
    </source>
</evidence>
<evidence type="ECO:0000256" key="7">
    <source>
        <dbReference type="ARBA" id="ARBA00023128"/>
    </source>
</evidence>
<reference evidence="12" key="1">
    <citation type="submission" date="2025-08" db="UniProtKB">
        <authorList>
            <consortium name="RefSeq"/>
        </authorList>
    </citation>
    <scope>IDENTIFICATION</scope>
    <source>
        <tissue evidence="12">Whole body</tissue>
    </source>
</reference>
<dbReference type="GO" id="GO:0046933">
    <property type="term" value="F:proton-transporting ATP synthase activity, rotational mechanism"/>
    <property type="evidence" value="ECO:0007669"/>
    <property type="project" value="TreeGrafter"/>
</dbReference>